<feature type="domain" description="Thioesterase" evidence="2">
    <location>
        <begin position="8"/>
        <end position="231"/>
    </location>
</feature>
<sequence length="246" mass="26943">MSLAHVALLCLPCAGASATMYLRWRRALPAWLRLVPVELPGRGARIGEAYAQDFDTLVAQLCEAHAADLAVPHVLFGHSMGALLAYAMAARQRQTGARLPALLIASGSPAPARRDPHRFDGLDNDAALIDDMRKQGGTPEAVFDSPELLRLALDTLAADYALCRGYRYQPMPRLPLPIEVLAGRQDDIEAPLIEAWRDETLAPGRTTWFDGGHFFIRQHEAIVVDAVVNRIAEHCRPEHHAALAPI</sequence>
<evidence type="ECO:0000313" key="3">
    <source>
        <dbReference type="EMBL" id="AMG35136.1"/>
    </source>
</evidence>
<comment type="similarity">
    <text evidence="1">Belongs to the thioesterase family.</text>
</comment>
<gene>
    <name evidence="3" type="ORF">AL504_03175</name>
</gene>
<name>A0A120LGT2_ALCXX</name>
<evidence type="ECO:0000313" key="4">
    <source>
        <dbReference type="Proteomes" id="UP000060602"/>
    </source>
</evidence>
<proteinExistence type="inferred from homology"/>
<dbReference type="InterPro" id="IPR029058">
    <property type="entry name" value="AB_hydrolase_fold"/>
</dbReference>
<dbReference type="PANTHER" id="PTHR11487">
    <property type="entry name" value="THIOESTERASE"/>
    <property type="match status" value="1"/>
</dbReference>
<dbReference type="EMBL" id="CP014060">
    <property type="protein sequence ID" value="AMG35136.1"/>
    <property type="molecule type" value="Genomic_DNA"/>
</dbReference>
<accession>A0A120LGT2</accession>
<reference evidence="4" key="1">
    <citation type="submission" date="2015-12" db="EMBL/GenBank/DDBJ databases">
        <title>FDA dAtabase for Regulatory Grade micrObial Sequences (FDA-ARGOS): Supporting development and validation of Infectious Disease Dx tests.</title>
        <authorList>
            <person name="Case J."/>
            <person name="Tallon L."/>
            <person name="Sadzewicz L."/>
            <person name="Sengamalay N."/>
            <person name="Ott S."/>
            <person name="Godinez A."/>
            <person name="Nagaraj S."/>
            <person name="Nadendla S."/>
            <person name="Sichtig H."/>
        </authorList>
    </citation>
    <scope>NUCLEOTIDE SEQUENCE [LARGE SCALE GENOMIC DNA]</scope>
    <source>
        <strain evidence="4">FDAARGOS_147</strain>
    </source>
</reference>
<dbReference type="AlphaFoldDB" id="A0A120LGT2"/>
<dbReference type="PANTHER" id="PTHR11487:SF0">
    <property type="entry name" value="S-ACYL FATTY ACID SYNTHASE THIOESTERASE, MEDIUM CHAIN"/>
    <property type="match status" value="1"/>
</dbReference>
<dbReference type="InterPro" id="IPR012223">
    <property type="entry name" value="TEII"/>
</dbReference>
<dbReference type="Pfam" id="PF00975">
    <property type="entry name" value="Thioesterase"/>
    <property type="match status" value="1"/>
</dbReference>
<evidence type="ECO:0000256" key="1">
    <source>
        <dbReference type="ARBA" id="ARBA00007169"/>
    </source>
</evidence>
<dbReference type="Gene3D" id="3.40.50.1820">
    <property type="entry name" value="alpha/beta hydrolase"/>
    <property type="match status" value="1"/>
</dbReference>
<dbReference type="RefSeq" id="WP_061071156.1">
    <property type="nucleotide sequence ID" value="NZ_CP014060.2"/>
</dbReference>
<organism evidence="3 4">
    <name type="scientific">Alcaligenes xylosoxydans xylosoxydans</name>
    <name type="common">Achromobacter xylosoxidans</name>
    <dbReference type="NCBI Taxonomy" id="85698"/>
    <lineage>
        <taxon>Bacteria</taxon>
        <taxon>Pseudomonadati</taxon>
        <taxon>Pseudomonadota</taxon>
        <taxon>Betaproteobacteria</taxon>
        <taxon>Burkholderiales</taxon>
        <taxon>Alcaligenaceae</taxon>
        <taxon>Achromobacter</taxon>
    </lineage>
</organism>
<dbReference type="SUPFAM" id="SSF53474">
    <property type="entry name" value="alpha/beta-Hydrolases"/>
    <property type="match status" value="1"/>
</dbReference>
<evidence type="ECO:0000259" key="2">
    <source>
        <dbReference type="Pfam" id="PF00975"/>
    </source>
</evidence>
<dbReference type="Proteomes" id="UP000060602">
    <property type="component" value="Chromosome"/>
</dbReference>
<dbReference type="GO" id="GO:0008610">
    <property type="term" value="P:lipid biosynthetic process"/>
    <property type="evidence" value="ECO:0007669"/>
    <property type="project" value="TreeGrafter"/>
</dbReference>
<protein>
    <submittedName>
        <fullName evidence="3">Thioesterase</fullName>
    </submittedName>
</protein>
<dbReference type="InterPro" id="IPR001031">
    <property type="entry name" value="Thioesterase"/>
</dbReference>